<dbReference type="EMBL" id="KE356560">
    <property type="protein sequence ID" value="ERG91304.1"/>
    <property type="molecule type" value="Genomic_DNA"/>
</dbReference>
<accession>U1MNA3</accession>
<name>U1MNA3_9EURY</name>
<organism evidence="1 2">
    <name type="scientific">Haloquadratum walsbyi J07HQW1</name>
    <dbReference type="NCBI Taxonomy" id="1238424"/>
    <lineage>
        <taxon>Archaea</taxon>
        <taxon>Methanobacteriati</taxon>
        <taxon>Methanobacteriota</taxon>
        <taxon>Stenosarchaea group</taxon>
        <taxon>Halobacteria</taxon>
        <taxon>Halobacteriales</taxon>
        <taxon>Haloferacaceae</taxon>
        <taxon>Haloquadratum</taxon>
    </lineage>
</organism>
<dbReference type="Proteomes" id="UP000030649">
    <property type="component" value="Unassembled WGS sequence"/>
</dbReference>
<dbReference type="HOGENOM" id="CLU_2550167_0_0_2"/>
<dbReference type="AlphaFoldDB" id="U1MNA3"/>
<evidence type="ECO:0000313" key="1">
    <source>
        <dbReference type="EMBL" id="ERG91304.1"/>
    </source>
</evidence>
<proteinExistence type="predicted"/>
<protein>
    <submittedName>
        <fullName evidence="1">Uncharacterized protein</fullName>
    </submittedName>
</protein>
<reference evidence="1 2" key="1">
    <citation type="journal article" date="2013" name="PLoS ONE">
        <title>Assembly-driven community genomics of a hypersaline microbial ecosystem.</title>
        <authorList>
            <person name="Podell S."/>
            <person name="Ugalde J.A."/>
            <person name="Narasingarao P."/>
            <person name="Banfield J.F."/>
            <person name="Heidelberg K.B."/>
            <person name="Allen E.E."/>
        </authorList>
    </citation>
    <scope>NUCLEOTIDE SEQUENCE [LARGE SCALE GENOMIC DNA]</scope>
    <source>
        <strain evidence="2">J07HQW1</strain>
    </source>
</reference>
<dbReference type="STRING" id="1238424.J07HQW1_01338"/>
<evidence type="ECO:0000313" key="2">
    <source>
        <dbReference type="Proteomes" id="UP000030649"/>
    </source>
</evidence>
<sequence length="82" mass="8941">MSFQGWLMMFWQSHAVGAPNGGPGLTLLNWSLTGGDLRIAHLVGLHALQILPLRGYLTTRWTRVSPREALALVGIVGVFTLT</sequence>
<gene>
    <name evidence="1" type="ORF">J07HQW1_01338</name>
</gene>